<dbReference type="InterPro" id="IPR036116">
    <property type="entry name" value="FN3_sf"/>
</dbReference>
<sequence>MAKLDSIALTGRAWATQEAAQWLEYRRRLQPDPVGASKRLDVNKPKDAVEADEWNNPTPAPAPSLQRFRRPHLLHLEVGELMLNSTLLDLNLSWYETARYFASFHPSSVKLPTVHLPREPPRPQPNANYMVSTSQPSKPSQTQTYDEEECIQFNEQMDMHSERLDSHFLLFLWCCKTSMLSESTVLLGYRPLPLRDLELHSRWATWDIADMASGQELAQLSLRMDVIAPPSEIQLPHLSDVSETGFTLNWSEPLGAASTAYAVSVRLADGAAALSRQLTTGHSASLSGLQPGTTYVVDVRAMNQAGWGDSCKLEASTAFVQAAAFRIIHRDRRSTSAWSSIC</sequence>
<name>A0ABP0NH23_9DINO</name>
<dbReference type="SMART" id="SM00060">
    <property type="entry name" value="FN3"/>
    <property type="match status" value="1"/>
</dbReference>
<proteinExistence type="predicted"/>
<dbReference type="Proteomes" id="UP001642484">
    <property type="component" value="Unassembled WGS sequence"/>
</dbReference>
<evidence type="ECO:0000259" key="2">
    <source>
        <dbReference type="PROSITE" id="PS50853"/>
    </source>
</evidence>
<dbReference type="Pfam" id="PF00041">
    <property type="entry name" value="fn3"/>
    <property type="match status" value="1"/>
</dbReference>
<evidence type="ECO:0000313" key="4">
    <source>
        <dbReference type="Proteomes" id="UP001642484"/>
    </source>
</evidence>
<feature type="compositionally biased region" description="Low complexity" evidence="1">
    <location>
        <begin position="132"/>
        <end position="141"/>
    </location>
</feature>
<organism evidence="3 4">
    <name type="scientific">Durusdinium trenchii</name>
    <dbReference type="NCBI Taxonomy" id="1381693"/>
    <lineage>
        <taxon>Eukaryota</taxon>
        <taxon>Sar</taxon>
        <taxon>Alveolata</taxon>
        <taxon>Dinophyceae</taxon>
        <taxon>Suessiales</taxon>
        <taxon>Symbiodiniaceae</taxon>
        <taxon>Durusdinium</taxon>
    </lineage>
</organism>
<dbReference type="PROSITE" id="PS50853">
    <property type="entry name" value="FN3"/>
    <property type="match status" value="1"/>
</dbReference>
<feature type="domain" description="Fibronectin type-III" evidence="2">
    <location>
        <begin position="229"/>
        <end position="323"/>
    </location>
</feature>
<dbReference type="InterPro" id="IPR003961">
    <property type="entry name" value="FN3_dom"/>
</dbReference>
<dbReference type="Gene3D" id="2.60.40.10">
    <property type="entry name" value="Immunoglobulins"/>
    <property type="match status" value="1"/>
</dbReference>
<dbReference type="SUPFAM" id="SSF49265">
    <property type="entry name" value="Fibronectin type III"/>
    <property type="match status" value="1"/>
</dbReference>
<protein>
    <recommendedName>
        <fullName evidence="2">Fibronectin type-III domain-containing protein</fullName>
    </recommendedName>
</protein>
<accession>A0ABP0NH23</accession>
<dbReference type="InterPro" id="IPR013783">
    <property type="entry name" value="Ig-like_fold"/>
</dbReference>
<comment type="caution">
    <text evidence="3">The sequence shown here is derived from an EMBL/GenBank/DDBJ whole genome shotgun (WGS) entry which is preliminary data.</text>
</comment>
<feature type="region of interest" description="Disordered" evidence="1">
    <location>
        <begin position="112"/>
        <end position="141"/>
    </location>
</feature>
<dbReference type="CDD" id="cd00063">
    <property type="entry name" value="FN3"/>
    <property type="match status" value="1"/>
</dbReference>
<evidence type="ECO:0000313" key="3">
    <source>
        <dbReference type="EMBL" id="CAK9062104.1"/>
    </source>
</evidence>
<reference evidence="3 4" key="1">
    <citation type="submission" date="2024-02" db="EMBL/GenBank/DDBJ databases">
        <authorList>
            <person name="Chen Y."/>
            <person name="Shah S."/>
            <person name="Dougan E. K."/>
            <person name="Thang M."/>
            <person name="Chan C."/>
        </authorList>
    </citation>
    <scope>NUCLEOTIDE SEQUENCE [LARGE SCALE GENOMIC DNA]</scope>
</reference>
<evidence type="ECO:0000256" key="1">
    <source>
        <dbReference type="SAM" id="MobiDB-lite"/>
    </source>
</evidence>
<dbReference type="EMBL" id="CAXAMN010021673">
    <property type="protein sequence ID" value="CAK9062104.1"/>
    <property type="molecule type" value="Genomic_DNA"/>
</dbReference>
<keyword evidence="4" id="KW-1185">Reference proteome</keyword>
<gene>
    <name evidence="3" type="ORF">CCMP2556_LOCUS30548</name>
</gene>